<name>A0A0X3WYJ1_STRVO</name>
<dbReference type="OrthoDB" id="3214245at2"/>
<reference evidence="2" key="1">
    <citation type="submission" date="2015-10" db="EMBL/GenBank/DDBJ databases">
        <authorList>
            <person name="Ju K.-S."/>
            <person name="Doroghazi J.R."/>
            <person name="Metcalf W.W."/>
        </authorList>
    </citation>
    <scope>NUCLEOTIDE SEQUENCE [LARGE SCALE GENOMIC DNA]</scope>
    <source>
        <strain evidence="2">NRRL F-8817</strain>
    </source>
</reference>
<gene>
    <name evidence="1" type="ORF">ADL28_13975</name>
</gene>
<proteinExistence type="predicted"/>
<organism evidence="1 2">
    <name type="scientific">Streptomyces violaceusniger</name>
    <dbReference type="NCBI Taxonomy" id="68280"/>
    <lineage>
        <taxon>Bacteria</taxon>
        <taxon>Bacillati</taxon>
        <taxon>Actinomycetota</taxon>
        <taxon>Actinomycetes</taxon>
        <taxon>Kitasatosporales</taxon>
        <taxon>Streptomycetaceae</taxon>
        <taxon>Streptomyces</taxon>
        <taxon>Streptomyces violaceusniger group</taxon>
    </lineage>
</organism>
<dbReference type="RefSeq" id="WP_059144073.1">
    <property type="nucleotide sequence ID" value="NZ_LLZJ01000155.1"/>
</dbReference>
<accession>A0A0X3WYJ1</accession>
<sequence>MTLRFLGIYPNTPNDGSPTIWLDEDSGDLVIQSWKADDATLRQCQEVGSVPGHTTDVPDHETVIRLPANMRQFIPQPDSEVTSGNGGT</sequence>
<evidence type="ECO:0000313" key="2">
    <source>
        <dbReference type="Proteomes" id="UP000053413"/>
    </source>
</evidence>
<dbReference type="Proteomes" id="UP000053413">
    <property type="component" value="Unassembled WGS sequence"/>
</dbReference>
<comment type="caution">
    <text evidence="1">The sequence shown here is derived from an EMBL/GenBank/DDBJ whole genome shotgun (WGS) entry which is preliminary data.</text>
</comment>
<evidence type="ECO:0000313" key="1">
    <source>
        <dbReference type="EMBL" id="KUL61875.1"/>
    </source>
</evidence>
<dbReference type="EMBL" id="LLZJ01000155">
    <property type="protein sequence ID" value="KUL61875.1"/>
    <property type="molecule type" value="Genomic_DNA"/>
</dbReference>
<protein>
    <submittedName>
        <fullName evidence="1">Uncharacterized protein</fullName>
    </submittedName>
</protein>
<dbReference type="AlphaFoldDB" id="A0A0X3WYJ1"/>